<dbReference type="AlphaFoldDB" id="A0A429GF44"/>
<evidence type="ECO:0000313" key="6">
    <source>
        <dbReference type="Proteomes" id="UP000277582"/>
    </source>
</evidence>
<evidence type="ECO:0000259" key="4">
    <source>
        <dbReference type="PROSITE" id="PS51352"/>
    </source>
</evidence>
<sequence>MLRLHVILLLILIVFTSIEVLAEPKEGSKIPEFTLTVVGADGKNCTIKSSSLTGRTVLIVFYAYWCPHCNKELPELAAAWNQCSRGGDIAILAGLGGNSTRDYDLFKKYAANGWYFLSENYTFAKLFGIEYIPVVLVVDGNGIIKQVNVGEAGRGKYCIGMNLAHSTSGQSGTNTPCEQQPQQQLQSWQLPIPVEIAVVLVIIAFVIIAVLIRMKGKS</sequence>
<dbReference type="PROSITE" id="PS00194">
    <property type="entry name" value="THIOREDOXIN_1"/>
    <property type="match status" value="1"/>
</dbReference>
<dbReference type="PANTHER" id="PTHR42852">
    <property type="entry name" value="THIOL:DISULFIDE INTERCHANGE PROTEIN DSBE"/>
    <property type="match status" value="1"/>
</dbReference>
<name>A0A429GF44_9CREN</name>
<dbReference type="GO" id="GO:0016491">
    <property type="term" value="F:oxidoreductase activity"/>
    <property type="evidence" value="ECO:0007669"/>
    <property type="project" value="InterPro"/>
</dbReference>
<dbReference type="EMBL" id="RCOS01000156">
    <property type="protein sequence ID" value="RSN72391.1"/>
    <property type="molecule type" value="Genomic_DNA"/>
</dbReference>
<accession>A0A429GF44</accession>
<dbReference type="InterPro" id="IPR036249">
    <property type="entry name" value="Thioredoxin-like_sf"/>
</dbReference>
<dbReference type="SUPFAM" id="SSF52833">
    <property type="entry name" value="Thioredoxin-like"/>
    <property type="match status" value="1"/>
</dbReference>
<feature type="domain" description="Thioredoxin" evidence="4">
    <location>
        <begin position="24"/>
        <end position="167"/>
    </location>
</feature>
<evidence type="ECO:0000256" key="3">
    <source>
        <dbReference type="SAM" id="Phobius"/>
    </source>
</evidence>
<keyword evidence="3" id="KW-1133">Transmembrane helix</keyword>
<comment type="subcellular location">
    <subcellularLocation>
        <location evidence="1">Cell envelope</location>
    </subcellularLocation>
</comment>
<keyword evidence="6" id="KW-1185">Reference proteome</keyword>
<evidence type="ECO:0000313" key="5">
    <source>
        <dbReference type="EMBL" id="RSN72391.1"/>
    </source>
</evidence>
<feature type="transmembrane region" description="Helical" evidence="3">
    <location>
        <begin position="190"/>
        <end position="212"/>
    </location>
</feature>
<keyword evidence="2" id="KW-0201">Cytochrome c-type biogenesis</keyword>
<protein>
    <submittedName>
        <fullName evidence="5">TlpA family protein disulfide reductase</fullName>
    </submittedName>
</protein>
<dbReference type="InterPro" id="IPR013740">
    <property type="entry name" value="Redoxin"/>
</dbReference>
<organism evidence="5 6">
    <name type="scientific">Candidatus Methanodesulfokora washburnensis</name>
    <dbReference type="NCBI Taxonomy" id="2478471"/>
    <lineage>
        <taxon>Archaea</taxon>
        <taxon>Thermoproteota</taxon>
        <taxon>Candidatus Korarchaeia</taxon>
        <taxon>Candidatus Korarchaeia incertae sedis</taxon>
        <taxon>Candidatus Methanodesulfokora</taxon>
    </lineage>
</organism>
<comment type="caution">
    <text evidence="5">The sequence shown here is derived from an EMBL/GenBank/DDBJ whole genome shotgun (WGS) entry which is preliminary data.</text>
</comment>
<proteinExistence type="predicted"/>
<dbReference type="InterPro" id="IPR050553">
    <property type="entry name" value="Thioredoxin_ResA/DsbE_sf"/>
</dbReference>
<dbReference type="Proteomes" id="UP000277582">
    <property type="component" value="Unassembled WGS sequence"/>
</dbReference>
<keyword evidence="3" id="KW-0812">Transmembrane</keyword>
<dbReference type="Gene3D" id="3.40.30.10">
    <property type="entry name" value="Glutaredoxin"/>
    <property type="match status" value="1"/>
</dbReference>
<dbReference type="GO" id="GO:0017004">
    <property type="term" value="P:cytochrome complex assembly"/>
    <property type="evidence" value="ECO:0007669"/>
    <property type="project" value="UniProtKB-KW"/>
</dbReference>
<reference evidence="5 6" key="1">
    <citation type="submission" date="2018-10" db="EMBL/GenBank/DDBJ databases">
        <title>Co-occurring genomic capacity for anaerobic methane metabolism and dissimilatory sulfite reduction discovered in the Korarchaeota.</title>
        <authorList>
            <person name="Mckay L.J."/>
            <person name="Dlakic M."/>
            <person name="Fields M.W."/>
            <person name="Delmont T.O."/>
            <person name="Eren A.M."/>
            <person name="Jay Z.J."/>
            <person name="Klingelsmith K.B."/>
            <person name="Rusch D.B."/>
            <person name="Inskeep W.P."/>
        </authorList>
    </citation>
    <scope>NUCLEOTIDE SEQUENCE [LARGE SCALE GENOMIC DNA]</scope>
    <source>
        <strain evidence="5 6">MDKW</strain>
    </source>
</reference>
<dbReference type="CDD" id="cd02966">
    <property type="entry name" value="TlpA_like_family"/>
    <property type="match status" value="1"/>
</dbReference>
<keyword evidence="3" id="KW-0472">Membrane</keyword>
<dbReference type="PROSITE" id="PS51352">
    <property type="entry name" value="THIOREDOXIN_2"/>
    <property type="match status" value="1"/>
</dbReference>
<dbReference type="InterPro" id="IPR017937">
    <property type="entry name" value="Thioredoxin_CS"/>
</dbReference>
<dbReference type="Pfam" id="PF08534">
    <property type="entry name" value="Redoxin"/>
    <property type="match status" value="1"/>
</dbReference>
<evidence type="ECO:0000256" key="2">
    <source>
        <dbReference type="ARBA" id="ARBA00022748"/>
    </source>
</evidence>
<evidence type="ECO:0000256" key="1">
    <source>
        <dbReference type="ARBA" id="ARBA00004196"/>
    </source>
</evidence>
<dbReference type="InterPro" id="IPR013766">
    <property type="entry name" value="Thioredoxin_domain"/>
</dbReference>
<gene>
    <name evidence="5" type="ORF">D6D85_13975</name>
</gene>